<comment type="pathway">
    <text evidence="2">Secondary metabolite biosynthesis.</text>
</comment>
<feature type="transmembrane region" description="Helical" evidence="8">
    <location>
        <begin position="222"/>
        <end position="250"/>
    </location>
</feature>
<evidence type="ECO:0000256" key="4">
    <source>
        <dbReference type="ARBA" id="ARBA00022679"/>
    </source>
</evidence>
<keyword evidence="7 8" id="KW-0472">Membrane</keyword>
<dbReference type="EMBL" id="GL945485">
    <property type="protein sequence ID" value="EGN95801.1"/>
    <property type="molecule type" value="Genomic_DNA"/>
</dbReference>
<evidence type="ECO:0000313" key="11">
    <source>
        <dbReference type="Proteomes" id="UP000008063"/>
    </source>
</evidence>
<dbReference type="OMA" id="LTHYHIQ"/>
<evidence type="ECO:0000256" key="1">
    <source>
        <dbReference type="ARBA" id="ARBA00004141"/>
    </source>
</evidence>
<evidence type="ECO:0000256" key="2">
    <source>
        <dbReference type="ARBA" id="ARBA00005179"/>
    </source>
</evidence>
<protein>
    <recommendedName>
        <fullName evidence="9">Wax synthase domain-containing protein</fullName>
    </recommendedName>
</protein>
<sequence length="414" mass="46754">MSLSSAGHAFSDILRSKPKLPLTFQTFASHILPLLLCYYTTAVLVLLPRTQPIRIILLPITVLAVFRAVLITDQALDALKHVSVFLIFLITVRTLEWTSQIEPYRRQAVRYSFNKEGLGTKAEAVPEYSNLFMNALDLVCSLRGVGWNWSRGLYIPPDTRPTGSKVRFLASTFMLFVWYTFICGTLHTAVKSFSPETIGSSSGGTTFDPSLAPLLRYTRSSIIATLTAFVIFNFMHCGYYFGAFVSIFFLGHDPSQWPPIFDKPWRATSLKEMWGRRWHQFFRQSFVFIGRWFGFVGGRAGVVMGAFLASGVYHHIATFAIDAEVDAWPTLVSFGMMGVGILLEAAFERVTRRRVGGWVGWLWTMAWMMLWGNLMVDAWTRAGMLGCSSFLDQVAPVKKAVQWTVEGFDKLLHQ</sequence>
<dbReference type="OrthoDB" id="1077582at2759"/>
<dbReference type="Proteomes" id="UP000008063">
    <property type="component" value="Unassembled WGS sequence"/>
</dbReference>
<keyword evidence="6 8" id="KW-1133">Transmembrane helix</keyword>
<comment type="subcellular location">
    <subcellularLocation>
        <location evidence="1">Membrane</location>
        <topology evidence="1">Multi-pass membrane protein</topology>
    </subcellularLocation>
</comment>
<organism evidence="11">
    <name type="scientific">Serpula lacrymans var. lacrymans (strain S7.3)</name>
    <name type="common">Dry rot fungus</name>
    <dbReference type="NCBI Taxonomy" id="936435"/>
    <lineage>
        <taxon>Eukaryota</taxon>
        <taxon>Fungi</taxon>
        <taxon>Dikarya</taxon>
        <taxon>Basidiomycota</taxon>
        <taxon>Agaricomycotina</taxon>
        <taxon>Agaricomycetes</taxon>
        <taxon>Agaricomycetidae</taxon>
        <taxon>Boletales</taxon>
        <taxon>Coniophorineae</taxon>
        <taxon>Serpulaceae</taxon>
        <taxon>Serpula</taxon>
    </lineage>
</organism>
<keyword evidence="5 8" id="KW-0812">Transmembrane</keyword>
<reference evidence="11" key="1">
    <citation type="journal article" date="2011" name="Science">
        <title>The plant cell wall-decomposing machinery underlies the functional diversity of forest fungi.</title>
        <authorList>
            <person name="Eastwood D.C."/>
            <person name="Floudas D."/>
            <person name="Binder M."/>
            <person name="Majcherczyk A."/>
            <person name="Schneider P."/>
            <person name="Aerts A."/>
            <person name="Asiegbu F.O."/>
            <person name="Baker S.E."/>
            <person name="Barry K."/>
            <person name="Bendiksby M."/>
            <person name="Blumentritt M."/>
            <person name="Coutinho P.M."/>
            <person name="Cullen D."/>
            <person name="de Vries R.P."/>
            <person name="Gathman A."/>
            <person name="Goodell B."/>
            <person name="Henrissat B."/>
            <person name="Ihrmark K."/>
            <person name="Kauserud H."/>
            <person name="Kohler A."/>
            <person name="LaButti K."/>
            <person name="Lapidus A."/>
            <person name="Lavin J.L."/>
            <person name="Lee Y.-H."/>
            <person name="Lindquist E."/>
            <person name="Lilly W."/>
            <person name="Lucas S."/>
            <person name="Morin E."/>
            <person name="Murat C."/>
            <person name="Oguiza J.A."/>
            <person name="Park J."/>
            <person name="Pisabarro A.G."/>
            <person name="Riley R."/>
            <person name="Rosling A."/>
            <person name="Salamov A."/>
            <person name="Schmidt O."/>
            <person name="Schmutz J."/>
            <person name="Skrede I."/>
            <person name="Stenlid J."/>
            <person name="Wiebenga A."/>
            <person name="Xie X."/>
            <person name="Kuees U."/>
            <person name="Hibbett D.S."/>
            <person name="Hoffmeister D."/>
            <person name="Hoegberg N."/>
            <person name="Martin F."/>
            <person name="Grigoriev I.V."/>
            <person name="Watkinson S.C."/>
        </authorList>
    </citation>
    <scope>NUCLEOTIDE SEQUENCE [LARGE SCALE GENOMIC DNA]</scope>
    <source>
        <strain evidence="11">strain S7.3</strain>
    </source>
</reference>
<feature type="transmembrane region" description="Helical" evidence="8">
    <location>
        <begin position="358"/>
        <end position="376"/>
    </location>
</feature>
<feature type="transmembrane region" description="Helical" evidence="8">
    <location>
        <begin position="27"/>
        <end position="48"/>
    </location>
</feature>
<dbReference type="GO" id="GO:0006629">
    <property type="term" value="P:lipid metabolic process"/>
    <property type="evidence" value="ECO:0007669"/>
    <property type="project" value="InterPro"/>
</dbReference>
<feature type="domain" description="Wax synthase" evidence="9">
    <location>
        <begin position="257"/>
        <end position="328"/>
    </location>
</feature>
<feature type="transmembrane region" description="Helical" evidence="8">
    <location>
        <begin position="286"/>
        <end position="307"/>
    </location>
</feature>
<gene>
    <name evidence="10" type="ORF">SERLA73DRAFT_113507</name>
</gene>
<keyword evidence="4" id="KW-0808">Transferase</keyword>
<dbReference type="PANTHER" id="PTHR31595:SF57">
    <property type="entry name" value="OS04G0481900 PROTEIN"/>
    <property type="match status" value="1"/>
</dbReference>
<name>F8Q8B3_SERL3</name>
<proteinExistence type="inferred from homology"/>
<keyword evidence="11" id="KW-1185">Reference proteome</keyword>
<evidence type="ECO:0000256" key="8">
    <source>
        <dbReference type="SAM" id="Phobius"/>
    </source>
</evidence>
<dbReference type="GO" id="GO:0008374">
    <property type="term" value="F:O-acyltransferase activity"/>
    <property type="evidence" value="ECO:0007669"/>
    <property type="project" value="InterPro"/>
</dbReference>
<dbReference type="AlphaFoldDB" id="F8Q8B3"/>
<dbReference type="STRING" id="936435.F8Q8B3"/>
<accession>F8Q8B3</accession>
<evidence type="ECO:0000256" key="3">
    <source>
        <dbReference type="ARBA" id="ARBA00007282"/>
    </source>
</evidence>
<evidence type="ECO:0000256" key="7">
    <source>
        <dbReference type="ARBA" id="ARBA00023136"/>
    </source>
</evidence>
<dbReference type="Pfam" id="PF13813">
    <property type="entry name" value="MBOAT_2"/>
    <property type="match status" value="1"/>
</dbReference>
<feature type="transmembrane region" description="Helical" evidence="8">
    <location>
        <begin position="168"/>
        <end position="190"/>
    </location>
</feature>
<dbReference type="InParanoid" id="F8Q8B3"/>
<evidence type="ECO:0000256" key="6">
    <source>
        <dbReference type="ARBA" id="ARBA00022989"/>
    </source>
</evidence>
<evidence type="ECO:0000313" key="10">
    <source>
        <dbReference type="EMBL" id="EGN95801.1"/>
    </source>
</evidence>
<evidence type="ECO:0000259" key="9">
    <source>
        <dbReference type="Pfam" id="PF13813"/>
    </source>
</evidence>
<dbReference type="HOGENOM" id="CLU_034105_0_0_1"/>
<feature type="transmembrane region" description="Helical" evidence="8">
    <location>
        <begin position="55"/>
        <end position="72"/>
    </location>
</feature>
<dbReference type="InterPro" id="IPR044851">
    <property type="entry name" value="Wax_synthase"/>
</dbReference>
<feature type="transmembrane region" description="Helical" evidence="8">
    <location>
        <begin position="327"/>
        <end position="346"/>
    </location>
</feature>
<feature type="transmembrane region" description="Helical" evidence="8">
    <location>
        <begin position="78"/>
        <end position="95"/>
    </location>
</feature>
<dbReference type="InterPro" id="IPR032805">
    <property type="entry name" value="Wax_synthase_dom"/>
</dbReference>
<dbReference type="PANTHER" id="PTHR31595">
    <property type="entry name" value="LONG-CHAIN-ALCOHOL O-FATTY-ACYLTRANSFERASE 3-RELATED"/>
    <property type="match status" value="1"/>
</dbReference>
<comment type="similarity">
    <text evidence="3">Belongs to the wax synthase family.</text>
</comment>
<dbReference type="eggNOG" id="ENOG502SAAK">
    <property type="taxonomic scope" value="Eukaryota"/>
</dbReference>
<evidence type="ECO:0000256" key="5">
    <source>
        <dbReference type="ARBA" id="ARBA00022692"/>
    </source>
</evidence>
<dbReference type="GO" id="GO:0016020">
    <property type="term" value="C:membrane"/>
    <property type="evidence" value="ECO:0007669"/>
    <property type="project" value="UniProtKB-SubCell"/>
</dbReference>